<dbReference type="PANTHER" id="PTHR20854">
    <property type="entry name" value="INOSITOL MONOPHOSPHATASE"/>
    <property type="match status" value="1"/>
</dbReference>
<dbReference type="InterPro" id="IPR020550">
    <property type="entry name" value="Inositol_monophosphatase_CS"/>
</dbReference>
<dbReference type="Gene3D" id="3.30.540.10">
    <property type="entry name" value="Fructose-1,6-Bisphosphatase, subunit A, domain 1"/>
    <property type="match status" value="1"/>
</dbReference>
<accession>A0A1H4E190</accession>
<dbReference type="GO" id="GO:0008934">
    <property type="term" value="F:inositol monophosphate 1-phosphatase activity"/>
    <property type="evidence" value="ECO:0007669"/>
    <property type="project" value="InterPro"/>
</dbReference>
<dbReference type="OrthoDB" id="9785695at2"/>
<dbReference type="InterPro" id="IPR000760">
    <property type="entry name" value="Inositol_monophosphatase-like"/>
</dbReference>
<dbReference type="GO" id="GO:0031564">
    <property type="term" value="P:transcription antitermination"/>
    <property type="evidence" value="ECO:0007669"/>
    <property type="project" value="UniProtKB-KW"/>
</dbReference>
<comment type="catalytic activity">
    <reaction evidence="1 10">
        <text>a myo-inositol phosphate + H2O = myo-inositol + phosphate</text>
        <dbReference type="Rhea" id="RHEA:24056"/>
        <dbReference type="ChEBI" id="CHEBI:15377"/>
        <dbReference type="ChEBI" id="CHEBI:17268"/>
        <dbReference type="ChEBI" id="CHEBI:43474"/>
        <dbReference type="ChEBI" id="CHEBI:84139"/>
        <dbReference type="EC" id="3.1.3.25"/>
    </reaction>
</comment>
<keyword evidence="6" id="KW-0805">Transcription regulation</keyword>
<dbReference type="NCBIfam" id="NF008027">
    <property type="entry name" value="PRK10757.1"/>
    <property type="match status" value="1"/>
</dbReference>
<dbReference type="GO" id="GO:0006020">
    <property type="term" value="P:inositol metabolic process"/>
    <property type="evidence" value="ECO:0007669"/>
    <property type="project" value="TreeGrafter"/>
</dbReference>
<evidence type="ECO:0000256" key="9">
    <source>
        <dbReference type="PIRSR" id="PIRSR600760-2"/>
    </source>
</evidence>
<comment type="cofactor">
    <cofactor evidence="2 9 10">
        <name>Mg(2+)</name>
        <dbReference type="ChEBI" id="CHEBI:18420"/>
    </cofactor>
</comment>
<dbReference type="FunFam" id="3.30.540.10:FF:000003">
    <property type="entry name" value="Inositol-1-monophosphatase"/>
    <property type="match status" value="1"/>
</dbReference>
<dbReference type="EC" id="3.1.3.25" evidence="10"/>
<dbReference type="GO" id="GO:0007165">
    <property type="term" value="P:signal transduction"/>
    <property type="evidence" value="ECO:0007669"/>
    <property type="project" value="TreeGrafter"/>
</dbReference>
<evidence type="ECO:0000256" key="3">
    <source>
        <dbReference type="ARBA" id="ARBA00009759"/>
    </source>
</evidence>
<sequence length="267" mass="28951">MHPMLNIAIRAARSAGTLIARSCEQLDIVKSTEKSSNDFVTNIDREAEQLIVQTLRKSFPGHGVVGEELGVQGPADSDHQWIIDPLDGTSNFIRGIPHVAISIALKVQGKLEQAVIYDPLRDELFTASRGRGAQLNGRRIRVGNRPELTGALLGTGFPFKQKQLLPVYSSVFNSLFPLVADMRRAGSAALDLAYVAAGRLDGFWEIGLKPWDIAAGELIVREAGGMVTDFAGGNNQLKSGNVVAASPKVLQGMLKTMRPHLTEDLMR</sequence>
<evidence type="ECO:0000256" key="2">
    <source>
        <dbReference type="ARBA" id="ARBA00001946"/>
    </source>
</evidence>
<evidence type="ECO:0000256" key="10">
    <source>
        <dbReference type="RuleBase" id="RU364068"/>
    </source>
</evidence>
<name>A0A1H4E190_ALKAM</name>
<dbReference type="GO" id="GO:0046872">
    <property type="term" value="F:metal ion binding"/>
    <property type="evidence" value="ECO:0007669"/>
    <property type="project" value="UniProtKB-KW"/>
</dbReference>
<dbReference type="Proteomes" id="UP000198773">
    <property type="component" value="Unassembled WGS sequence"/>
</dbReference>
<evidence type="ECO:0000256" key="6">
    <source>
        <dbReference type="ARBA" id="ARBA00022814"/>
    </source>
</evidence>
<feature type="binding site" evidence="9">
    <location>
        <position position="86"/>
    </location>
    <ligand>
        <name>Mg(2+)</name>
        <dbReference type="ChEBI" id="CHEBI:18420"/>
        <label>1</label>
        <note>catalytic</note>
    </ligand>
</feature>
<dbReference type="AlphaFoldDB" id="A0A1H4E190"/>
<dbReference type="CDD" id="cd01639">
    <property type="entry name" value="IMPase"/>
    <property type="match status" value="1"/>
</dbReference>
<dbReference type="PROSITE" id="PS00629">
    <property type="entry name" value="IMP_1"/>
    <property type="match status" value="1"/>
</dbReference>
<dbReference type="InterPro" id="IPR033942">
    <property type="entry name" value="IMPase"/>
</dbReference>
<organism evidence="11 12">
    <name type="scientific">Alkalimonas amylolytica</name>
    <dbReference type="NCBI Taxonomy" id="152573"/>
    <lineage>
        <taxon>Bacteria</taxon>
        <taxon>Pseudomonadati</taxon>
        <taxon>Pseudomonadota</taxon>
        <taxon>Gammaproteobacteria</taxon>
        <taxon>Alkalimonas</taxon>
    </lineage>
</organism>
<feature type="binding site" evidence="9">
    <location>
        <position position="84"/>
    </location>
    <ligand>
        <name>Mg(2+)</name>
        <dbReference type="ChEBI" id="CHEBI:18420"/>
        <label>1</label>
        <note>catalytic</note>
    </ligand>
</feature>
<evidence type="ECO:0000256" key="5">
    <source>
        <dbReference type="ARBA" id="ARBA00022801"/>
    </source>
</evidence>
<keyword evidence="7 9" id="KW-0460">Magnesium</keyword>
<dbReference type="Pfam" id="PF00459">
    <property type="entry name" value="Inositol_P"/>
    <property type="match status" value="1"/>
</dbReference>
<keyword evidence="6" id="KW-0889">Transcription antitermination</keyword>
<dbReference type="RefSeq" id="WP_091343427.1">
    <property type="nucleotide sequence ID" value="NZ_FNRM01000006.1"/>
</dbReference>
<comment type="similarity">
    <text evidence="3 10">Belongs to the inositol monophosphatase superfamily.</text>
</comment>
<dbReference type="PANTHER" id="PTHR20854:SF4">
    <property type="entry name" value="INOSITOL-1-MONOPHOSPHATASE-RELATED"/>
    <property type="match status" value="1"/>
</dbReference>
<proteinExistence type="inferred from homology"/>
<feature type="binding site" evidence="9">
    <location>
        <position position="212"/>
    </location>
    <ligand>
        <name>Mg(2+)</name>
        <dbReference type="ChEBI" id="CHEBI:18420"/>
        <label>1</label>
        <note>catalytic</note>
    </ligand>
</feature>
<dbReference type="SUPFAM" id="SSF56655">
    <property type="entry name" value="Carbohydrate phosphatase"/>
    <property type="match status" value="1"/>
</dbReference>
<dbReference type="EMBL" id="FNRM01000006">
    <property type="protein sequence ID" value="SEA78518.1"/>
    <property type="molecule type" value="Genomic_DNA"/>
</dbReference>
<dbReference type="PRINTS" id="PR01959">
    <property type="entry name" value="SBIMPHPHTASE"/>
</dbReference>
<comment type="function">
    <text evidence="8">Part of the processive rRNA transcription and antitermination complex (rrnTAC). The complex forms an RNA-chaperone ring around the RNA exit tunnel of RNA polymerase (RNAP). It supports rapid transcription and antitermination of rRNA operons, cotranscriptional rRNA folding, and annealing of distal rRNA regions to allow correct ribosome biogenesis. This subunit may play a central role in organizing the structure.</text>
</comment>
<evidence type="ECO:0000256" key="4">
    <source>
        <dbReference type="ARBA" id="ARBA00022723"/>
    </source>
</evidence>
<reference evidence="11 12" key="1">
    <citation type="submission" date="2016-10" db="EMBL/GenBank/DDBJ databases">
        <authorList>
            <person name="de Groot N.N."/>
        </authorList>
    </citation>
    <scope>NUCLEOTIDE SEQUENCE [LARGE SCALE GENOMIC DNA]</scope>
    <source>
        <strain evidence="11 12">CGMCC 1.3430</strain>
    </source>
</reference>
<feature type="binding site" evidence="9">
    <location>
        <position position="67"/>
    </location>
    <ligand>
        <name>Mg(2+)</name>
        <dbReference type="ChEBI" id="CHEBI:18420"/>
        <label>1</label>
        <note>catalytic</note>
    </ligand>
</feature>
<protein>
    <recommendedName>
        <fullName evidence="10">Inositol-1-monophosphatase</fullName>
        <ecNumber evidence="10">3.1.3.25</ecNumber>
    </recommendedName>
</protein>
<feature type="binding site" evidence="9">
    <location>
        <position position="87"/>
    </location>
    <ligand>
        <name>Mg(2+)</name>
        <dbReference type="ChEBI" id="CHEBI:18420"/>
        <label>1</label>
        <note>catalytic</note>
    </ligand>
</feature>
<keyword evidence="12" id="KW-1185">Reference proteome</keyword>
<dbReference type="InterPro" id="IPR020583">
    <property type="entry name" value="Inositol_monoP_metal-BS"/>
</dbReference>
<dbReference type="Gene3D" id="3.40.190.80">
    <property type="match status" value="1"/>
</dbReference>
<gene>
    <name evidence="11" type="ORF">SAMN04488051_106143</name>
</gene>
<keyword evidence="6" id="KW-0804">Transcription</keyword>
<evidence type="ECO:0000313" key="11">
    <source>
        <dbReference type="EMBL" id="SEA78518.1"/>
    </source>
</evidence>
<keyword evidence="4 9" id="KW-0479">Metal-binding</keyword>
<dbReference type="STRING" id="152573.SAMN04488051_106143"/>
<evidence type="ECO:0000256" key="1">
    <source>
        <dbReference type="ARBA" id="ARBA00001033"/>
    </source>
</evidence>
<evidence type="ECO:0000256" key="7">
    <source>
        <dbReference type="ARBA" id="ARBA00022842"/>
    </source>
</evidence>
<dbReference type="PROSITE" id="PS00630">
    <property type="entry name" value="IMP_2"/>
    <property type="match status" value="1"/>
</dbReference>
<dbReference type="InterPro" id="IPR022337">
    <property type="entry name" value="Inositol_monophosphatase_SuhB"/>
</dbReference>
<keyword evidence="5 10" id="KW-0378">Hydrolase</keyword>
<dbReference type="FunFam" id="3.40.190.80:FF:000002">
    <property type="entry name" value="Inositol-1-monophosphatase"/>
    <property type="match status" value="1"/>
</dbReference>
<evidence type="ECO:0000256" key="8">
    <source>
        <dbReference type="ARBA" id="ARBA00058693"/>
    </source>
</evidence>
<evidence type="ECO:0000313" key="12">
    <source>
        <dbReference type="Proteomes" id="UP000198773"/>
    </source>
</evidence>
<dbReference type="GO" id="GO:0046854">
    <property type="term" value="P:phosphatidylinositol phosphate biosynthetic process"/>
    <property type="evidence" value="ECO:0007669"/>
    <property type="project" value="InterPro"/>
</dbReference>
<dbReference type="PRINTS" id="PR00377">
    <property type="entry name" value="IMPHPHTASES"/>
</dbReference>